<feature type="transmembrane region" description="Helical" evidence="1">
    <location>
        <begin position="52"/>
        <end position="72"/>
    </location>
</feature>
<gene>
    <name evidence="2" type="ORF">EP51_16430</name>
</gene>
<keyword evidence="1" id="KW-1133">Transmembrane helix</keyword>
<evidence type="ECO:0000256" key="1">
    <source>
        <dbReference type="SAM" id="Phobius"/>
    </source>
</evidence>
<proteinExistence type="predicted"/>
<sequence>MAHESTPSSTPHTPRRGDGLLRVALAFFAIGFVAIVAIFLTPVLSDSEPGLVLYLVALACPIGFLLGIVAALRQGRRSR</sequence>
<dbReference type="RefSeq" id="WP_037234564.1">
    <property type="nucleotide sequence ID" value="NZ_CP008947.1"/>
</dbReference>
<dbReference type="EMBL" id="CP008947">
    <property type="protein sequence ID" value="AII06103.1"/>
    <property type="molecule type" value="Genomic_DNA"/>
</dbReference>
<evidence type="ECO:0000313" key="3">
    <source>
        <dbReference type="Proteomes" id="UP000028488"/>
    </source>
</evidence>
<organism evidence="2 3">
    <name type="scientific">Rhodococcus opacus</name>
    <name type="common">Nocardia opaca</name>
    <dbReference type="NCBI Taxonomy" id="37919"/>
    <lineage>
        <taxon>Bacteria</taxon>
        <taxon>Bacillati</taxon>
        <taxon>Actinomycetota</taxon>
        <taxon>Actinomycetes</taxon>
        <taxon>Mycobacteriales</taxon>
        <taxon>Nocardiaceae</taxon>
        <taxon>Rhodococcus</taxon>
    </lineage>
</organism>
<reference evidence="2 3" key="1">
    <citation type="submission" date="2014-07" db="EMBL/GenBank/DDBJ databases">
        <title>Genome Sequence of Rhodococcus opacus Strain R7, a Biodegrader of Mono- and Polycyclic Aromatic Hydrocarbons.</title>
        <authorList>
            <person name="Di Gennaro P."/>
            <person name="Zampolli J."/>
            <person name="Presti I."/>
            <person name="Cappelletti M."/>
            <person name="D'Ursi P."/>
            <person name="Orro A."/>
            <person name="Mezzelani A."/>
            <person name="Milanesi L."/>
        </authorList>
    </citation>
    <scope>NUCLEOTIDE SEQUENCE [LARGE SCALE GENOMIC DNA]</scope>
    <source>
        <strain evidence="2 3">R7</strain>
    </source>
</reference>
<evidence type="ECO:0000313" key="2">
    <source>
        <dbReference type="EMBL" id="AII06103.1"/>
    </source>
</evidence>
<keyword evidence="1" id="KW-0812">Transmembrane</keyword>
<dbReference type="eggNOG" id="ENOG5031JZ1">
    <property type="taxonomic scope" value="Bacteria"/>
</dbReference>
<feature type="transmembrane region" description="Helical" evidence="1">
    <location>
        <begin position="20"/>
        <end position="40"/>
    </location>
</feature>
<protein>
    <submittedName>
        <fullName evidence="2">Membrane protein</fullName>
    </submittedName>
</protein>
<dbReference type="Proteomes" id="UP000028488">
    <property type="component" value="Chromosome"/>
</dbReference>
<dbReference type="AlphaFoldDB" id="A0A076ELG1"/>
<keyword evidence="1" id="KW-0472">Membrane</keyword>
<accession>A0A076ELG1</accession>
<name>A0A076ELG1_RHOOP</name>